<sequence length="134" mass="15481">MANSAFHHICIQTNRYKQSLDFYTKLLGFTLAREHPNFHGRAYNSWLQLGDFYIELQTGKGNDVLSEPSKEVQGMVHFCLWVENIEEIVTELKEKGVKFKRKNGKEIYDVEGGRLSKVYAPEGTLIELRENKGI</sequence>
<dbReference type="SUPFAM" id="SSF54593">
    <property type="entry name" value="Glyoxalase/Bleomycin resistance protein/Dihydroxybiphenyl dioxygenase"/>
    <property type="match status" value="1"/>
</dbReference>
<evidence type="ECO:0000256" key="1">
    <source>
        <dbReference type="ARBA" id="ARBA00022723"/>
    </source>
</evidence>
<proteinExistence type="predicted"/>
<evidence type="ECO:0000259" key="2">
    <source>
        <dbReference type="PROSITE" id="PS51819"/>
    </source>
</evidence>
<dbReference type="Gene3D" id="3.10.180.10">
    <property type="entry name" value="2,3-Dihydroxybiphenyl 1,2-Dioxygenase, domain 1"/>
    <property type="match status" value="1"/>
</dbReference>
<dbReference type="InterPro" id="IPR029068">
    <property type="entry name" value="Glyas_Bleomycin-R_OHBP_Dase"/>
</dbReference>
<keyword evidence="4" id="KW-1185">Reference proteome</keyword>
<dbReference type="Proteomes" id="UP001236652">
    <property type="component" value="Chromosome"/>
</dbReference>
<dbReference type="PANTHER" id="PTHR43048:SF5">
    <property type="entry name" value="BLR5325 PROTEIN"/>
    <property type="match status" value="1"/>
</dbReference>
<name>A0ABY8USY3_9BACI</name>
<dbReference type="PANTHER" id="PTHR43048">
    <property type="entry name" value="METHYLMALONYL-COA EPIMERASE"/>
    <property type="match status" value="1"/>
</dbReference>
<evidence type="ECO:0000313" key="3">
    <source>
        <dbReference type="EMBL" id="WIF96782.1"/>
    </source>
</evidence>
<dbReference type="InterPro" id="IPR051785">
    <property type="entry name" value="MMCE/EMCE_epimerase"/>
</dbReference>
<dbReference type="RefSeq" id="WP_231417048.1">
    <property type="nucleotide sequence ID" value="NZ_CP126446.1"/>
</dbReference>
<dbReference type="EMBL" id="CP126446">
    <property type="protein sequence ID" value="WIF96782.1"/>
    <property type="molecule type" value="Genomic_DNA"/>
</dbReference>
<dbReference type="Pfam" id="PF00903">
    <property type="entry name" value="Glyoxalase"/>
    <property type="match status" value="1"/>
</dbReference>
<protein>
    <submittedName>
        <fullName evidence="3">VOC family protein</fullName>
    </submittedName>
</protein>
<evidence type="ECO:0000313" key="4">
    <source>
        <dbReference type="Proteomes" id="UP001236652"/>
    </source>
</evidence>
<dbReference type="InterPro" id="IPR004360">
    <property type="entry name" value="Glyas_Fos-R_dOase_dom"/>
</dbReference>
<reference evidence="3 4" key="1">
    <citation type="submission" date="2023-05" db="EMBL/GenBank/DDBJ databases">
        <title>Comparative genomics reveals the evidence of polycyclic aromatic hydrocarbons degradation in moderately halophilic genus Pontibacillus.</title>
        <authorList>
            <person name="Yang H."/>
            <person name="Qian Z."/>
        </authorList>
    </citation>
    <scope>NUCLEOTIDE SEQUENCE [LARGE SCALE GENOMIC DNA]</scope>
    <source>
        <strain evidence="4">HN14</strain>
    </source>
</reference>
<organism evidence="3 4">
    <name type="scientific">Pontibacillus chungwhensis</name>
    <dbReference type="NCBI Taxonomy" id="265426"/>
    <lineage>
        <taxon>Bacteria</taxon>
        <taxon>Bacillati</taxon>
        <taxon>Bacillota</taxon>
        <taxon>Bacilli</taxon>
        <taxon>Bacillales</taxon>
        <taxon>Bacillaceae</taxon>
        <taxon>Pontibacillus</taxon>
    </lineage>
</organism>
<dbReference type="InterPro" id="IPR037523">
    <property type="entry name" value="VOC_core"/>
</dbReference>
<gene>
    <name evidence="3" type="ORF">QNI29_13600</name>
</gene>
<keyword evidence="1" id="KW-0479">Metal-binding</keyword>
<accession>A0ABY8USY3</accession>
<feature type="domain" description="VOC" evidence="2">
    <location>
        <begin position="5"/>
        <end position="131"/>
    </location>
</feature>
<dbReference type="PROSITE" id="PS51819">
    <property type="entry name" value="VOC"/>
    <property type="match status" value="1"/>
</dbReference>